<dbReference type="EMBL" id="CAFAAQ010000111">
    <property type="protein sequence ID" value="CAB4811913.1"/>
    <property type="molecule type" value="Genomic_DNA"/>
</dbReference>
<sequence length="186" mass="21069">MTDSPVRPPLEANLTSEEFARWYWTVVELRAFCRRAGLPVGGVKRDLVERVAASLDGRSVAPPQPQPRPPGPLCEPLLDTTILPAGQRMTRQLRSYLELRIGHDFRVDSHVREFMTSSSGTTVADLVANWKATRDTPRSQPDAQFEYNRFSVRWHAAHVGGTPAECRAAWFVYRSLPLDQRPFPEE</sequence>
<reference evidence="2" key="1">
    <citation type="submission" date="2020-05" db="EMBL/GenBank/DDBJ databases">
        <authorList>
            <person name="Chiriac C."/>
            <person name="Salcher M."/>
            <person name="Ghai R."/>
            <person name="Kavagutti S V."/>
        </authorList>
    </citation>
    <scope>NUCLEOTIDE SEQUENCE</scope>
</reference>
<dbReference type="InterPro" id="IPR045492">
    <property type="entry name" value="DUF6434"/>
</dbReference>
<dbReference type="InterPro" id="IPR003034">
    <property type="entry name" value="SAP_dom"/>
</dbReference>
<evidence type="ECO:0000259" key="1">
    <source>
        <dbReference type="PROSITE" id="PS50800"/>
    </source>
</evidence>
<dbReference type="SUPFAM" id="SSF68906">
    <property type="entry name" value="SAP domain"/>
    <property type="match status" value="1"/>
</dbReference>
<dbReference type="Pfam" id="PF18953">
    <property type="entry name" value="SAP_new25"/>
    <property type="match status" value="1"/>
</dbReference>
<dbReference type="PROSITE" id="PS50800">
    <property type="entry name" value="SAP"/>
    <property type="match status" value="1"/>
</dbReference>
<gene>
    <name evidence="2" type="ORF">UFOPK3046_01210</name>
</gene>
<dbReference type="AlphaFoldDB" id="A0A6J6YUG9"/>
<feature type="domain" description="SAP" evidence="1">
    <location>
        <begin position="21"/>
        <end position="55"/>
    </location>
</feature>
<evidence type="ECO:0000313" key="2">
    <source>
        <dbReference type="EMBL" id="CAB4811913.1"/>
    </source>
</evidence>
<dbReference type="Pfam" id="PF20026">
    <property type="entry name" value="DUF6434"/>
    <property type="match status" value="1"/>
</dbReference>
<dbReference type="Gene3D" id="1.10.720.30">
    <property type="entry name" value="SAP domain"/>
    <property type="match status" value="1"/>
</dbReference>
<dbReference type="SMART" id="SM00513">
    <property type="entry name" value="SAP"/>
    <property type="match status" value="1"/>
</dbReference>
<proteinExistence type="predicted"/>
<dbReference type="InterPro" id="IPR036361">
    <property type="entry name" value="SAP_dom_sf"/>
</dbReference>
<name>A0A6J6YUG9_9ZZZZ</name>
<organism evidence="2">
    <name type="scientific">freshwater metagenome</name>
    <dbReference type="NCBI Taxonomy" id="449393"/>
    <lineage>
        <taxon>unclassified sequences</taxon>
        <taxon>metagenomes</taxon>
        <taxon>ecological metagenomes</taxon>
    </lineage>
</organism>
<protein>
    <submittedName>
        <fullName evidence="2">Unannotated protein</fullName>
    </submittedName>
</protein>
<accession>A0A6J6YUG9</accession>